<dbReference type="Pfam" id="PF14310">
    <property type="entry name" value="Fn3-like"/>
    <property type="match status" value="1"/>
</dbReference>
<evidence type="ECO:0000256" key="1">
    <source>
        <dbReference type="ARBA" id="ARBA00000448"/>
    </source>
</evidence>
<dbReference type="Proteomes" id="UP000321820">
    <property type="component" value="Chromosome"/>
</dbReference>
<evidence type="ECO:0000256" key="3">
    <source>
        <dbReference type="ARBA" id="ARBA00012744"/>
    </source>
</evidence>
<dbReference type="EMBL" id="CP042806">
    <property type="protein sequence ID" value="QEE27170.1"/>
    <property type="molecule type" value="Genomic_DNA"/>
</dbReference>
<reference evidence="9 10" key="1">
    <citation type="submission" date="2019-08" db="EMBL/GenBank/DDBJ databases">
        <title>Complete genome sequence of Terriglobus albidus strain ORNL.</title>
        <authorList>
            <person name="Podar M."/>
        </authorList>
    </citation>
    <scope>NUCLEOTIDE SEQUENCE [LARGE SCALE GENOMIC DNA]</scope>
    <source>
        <strain evidence="9 10">ORNL</strain>
    </source>
</reference>
<dbReference type="InterPro" id="IPR002772">
    <property type="entry name" value="Glyco_hydro_3_C"/>
</dbReference>
<dbReference type="InterPro" id="IPR051915">
    <property type="entry name" value="Cellulose_Degrad_GH3"/>
</dbReference>
<dbReference type="SUPFAM" id="SSF51445">
    <property type="entry name" value="(Trans)glycosidases"/>
    <property type="match status" value="1"/>
</dbReference>
<dbReference type="AlphaFoldDB" id="A0A5B9E990"/>
<name>A0A5B9E990_9BACT</name>
<sequence>MLNRLPNRLPRAVAGALLFSLAACLSGQTAKDDAAIEKKVDALLRQMTLEEKVEQMEQAAGQPMYTPKEKADALAKNGIGSFLFFTDPERINALQRIAMTESRLHIPILFGYDVIHGFRTIMPVPLAMASSWDPALVERTQSMAAREARAAGVHWTFAPMVDIARDARWGRIMEGAGEDPYLGEQMAAAQVRGFQGKYAGAPDHILVSVKHFAGYGAAEGGRDYDSTNISDEQLQNVYLRPYKAGVEAGAATVMSAYQNLNGVPATGNRWLLTDVLRHEWGFKGFVVSDWESVGSMKTHGFAKDEEDAAIRGVQAGVNMEMTGSTYRKWIPAAVKSGKIPESEIDALVRPILTIKYRMGLFENPYVDLKNFQQVTLSAEERNASRTAAEQTAVLLKNESHLLPLNSNLKHLAVIGPLADSKLDTMGSWAIHGDRRDTVTVLEALRESLPQTRIDAAVGVEIERGSATIFDEQVVPEKPTLTTDAAKAEAFAHAVELARNAEATVLVLGEAQTMSGEAASRARLNLPGEQQKLLEAVVALGKPVVLVLMTGRPLDITWAQQHVPAILNIWYPGTEGGHAAANLLLGKVNPSGHLPVTWPRESGQEPLYYYQSIPQNPDNTEHRYWDASSAPLYPFGYGLSYADIRMKGMTLDADSVNTDGTICARVTVENTSKVAGAQVVQVYTHQRAGSAARPVRELKAFQKVWLAAGETKTVELQIPVKELSYWSPVSKKVVLEPGEFDLWAGFDATAAEHKSFHVTAGK</sequence>
<dbReference type="NCBIfam" id="NF011678">
    <property type="entry name" value="PRK15098.1"/>
    <property type="match status" value="1"/>
</dbReference>
<evidence type="ECO:0000259" key="8">
    <source>
        <dbReference type="SMART" id="SM01217"/>
    </source>
</evidence>
<evidence type="ECO:0000256" key="7">
    <source>
        <dbReference type="SAM" id="SignalP"/>
    </source>
</evidence>
<evidence type="ECO:0000256" key="6">
    <source>
        <dbReference type="ARBA" id="ARBA00023295"/>
    </source>
</evidence>
<dbReference type="KEGG" id="talb:FTW19_03560"/>
<dbReference type="OrthoDB" id="9805821at2"/>
<dbReference type="InterPro" id="IPR036962">
    <property type="entry name" value="Glyco_hydro_3_N_sf"/>
</dbReference>
<dbReference type="Pfam" id="PF01915">
    <property type="entry name" value="Glyco_hydro_3_C"/>
    <property type="match status" value="1"/>
</dbReference>
<feature type="signal peptide" evidence="7">
    <location>
        <begin position="1"/>
        <end position="22"/>
    </location>
</feature>
<dbReference type="EC" id="3.2.1.21" evidence="3"/>
<dbReference type="FunFam" id="2.60.40.10:FF:000495">
    <property type="entry name" value="Periplasmic beta-glucosidase"/>
    <property type="match status" value="1"/>
</dbReference>
<dbReference type="FunFam" id="3.20.20.300:FF:000005">
    <property type="entry name" value="Periplasmic beta-glucosidase"/>
    <property type="match status" value="1"/>
</dbReference>
<feature type="chain" id="PRO_5022949797" description="beta-glucosidase" evidence="7">
    <location>
        <begin position="23"/>
        <end position="761"/>
    </location>
</feature>
<dbReference type="SMART" id="SM01217">
    <property type="entry name" value="Fn3_like"/>
    <property type="match status" value="1"/>
</dbReference>
<keyword evidence="5 9" id="KW-0378">Hydrolase</keyword>
<dbReference type="Gene3D" id="2.60.40.10">
    <property type="entry name" value="Immunoglobulins"/>
    <property type="match status" value="1"/>
</dbReference>
<dbReference type="InterPro" id="IPR013783">
    <property type="entry name" value="Ig-like_fold"/>
</dbReference>
<feature type="domain" description="Fibronectin type III-like" evidence="8">
    <location>
        <begin position="677"/>
        <end position="747"/>
    </location>
</feature>
<dbReference type="InterPro" id="IPR026891">
    <property type="entry name" value="Fn3-like"/>
</dbReference>
<dbReference type="InterPro" id="IPR036881">
    <property type="entry name" value="Glyco_hydro_3_C_sf"/>
</dbReference>
<protein>
    <recommendedName>
        <fullName evidence="3">beta-glucosidase</fullName>
        <ecNumber evidence="3">3.2.1.21</ecNumber>
    </recommendedName>
</protein>
<dbReference type="Gene3D" id="3.20.20.300">
    <property type="entry name" value="Glycoside hydrolase, family 3, N-terminal domain"/>
    <property type="match status" value="1"/>
</dbReference>
<evidence type="ECO:0000256" key="4">
    <source>
        <dbReference type="ARBA" id="ARBA00022729"/>
    </source>
</evidence>
<gene>
    <name evidence="9" type="primary">bglX</name>
    <name evidence="9" type="ORF">FTW19_03560</name>
</gene>
<evidence type="ECO:0000256" key="2">
    <source>
        <dbReference type="ARBA" id="ARBA00005336"/>
    </source>
</evidence>
<proteinExistence type="inferred from homology"/>
<dbReference type="RefSeq" id="WP_147646363.1">
    <property type="nucleotide sequence ID" value="NZ_CP042806.1"/>
</dbReference>
<keyword evidence="6 9" id="KW-0326">Glycosidase</keyword>
<dbReference type="PANTHER" id="PTHR30620">
    <property type="entry name" value="PERIPLASMIC BETA-GLUCOSIDASE-RELATED"/>
    <property type="match status" value="1"/>
</dbReference>
<evidence type="ECO:0000313" key="9">
    <source>
        <dbReference type="EMBL" id="QEE27170.1"/>
    </source>
</evidence>
<keyword evidence="10" id="KW-1185">Reference proteome</keyword>
<dbReference type="PRINTS" id="PR00133">
    <property type="entry name" value="GLHYDRLASE3"/>
</dbReference>
<dbReference type="GO" id="GO:0009251">
    <property type="term" value="P:glucan catabolic process"/>
    <property type="evidence" value="ECO:0007669"/>
    <property type="project" value="TreeGrafter"/>
</dbReference>
<evidence type="ECO:0000313" key="10">
    <source>
        <dbReference type="Proteomes" id="UP000321820"/>
    </source>
</evidence>
<dbReference type="PANTHER" id="PTHR30620:SF16">
    <property type="entry name" value="LYSOSOMAL BETA GLUCOSIDASE"/>
    <property type="match status" value="1"/>
</dbReference>
<dbReference type="InterPro" id="IPR017853">
    <property type="entry name" value="GH"/>
</dbReference>
<keyword evidence="4 7" id="KW-0732">Signal</keyword>
<comment type="similarity">
    <text evidence="2">Belongs to the glycosyl hydrolase 3 family.</text>
</comment>
<dbReference type="Pfam" id="PF00933">
    <property type="entry name" value="Glyco_hydro_3"/>
    <property type="match status" value="1"/>
</dbReference>
<organism evidence="9 10">
    <name type="scientific">Terriglobus albidus</name>
    <dbReference type="NCBI Taxonomy" id="1592106"/>
    <lineage>
        <taxon>Bacteria</taxon>
        <taxon>Pseudomonadati</taxon>
        <taxon>Acidobacteriota</taxon>
        <taxon>Terriglobia</taxon>
        <taxon>Terriglobales</taxon>
        <taxon>Acidobacteriaceae</taxon>
        <taxon>Terriglobus</taxon>
    </lineage>
</organism>
<accession>A0A5B9E990</accession>
<dbReference type="SUPFAM" id="SSF52279">
    <property type="entry name" value="Beta-D-glucan exohydrolase, C-terminal domain"/>
    <property type="match status" value="1"/>
</dbReference>
<comment type="catalytic activity">
    <reaction evidence="1">
        <text>Hydrolysis of terminal, non-reducing beta-D-glucosyl residues with release of beta-D-glucose.</text>
        <dbReference type="EC" id="3.2.1.21"/>
    </reaction>
</comment>
<dbReference type="Gene3D" id="3.40.50.1700">
    <property type="entry name" value="Glycoside hydrolase family 3 C-terminal domain"/>
    <property type="match status" value="1"/>
</dbReference>
<evidence type="ECO:0000256" key="5">
    <source>
        <dbReference type="ARBA" id="ARBA00022801"/>
    </source>
</evidence>
<dbReference type="InterPro" id="IPR001764">
    <property type="entry name" value="Glyco_hydro_3_N"/>
</dbReference>
<dbReference type="GO" id="GO:0008422">
    <property type="term" value="F:beta-glucosidase activity"/>
    <property type="evidence" value="ECO:0007669"/>
    <property type="project" value="UniProtKB-EC"/>
</dbReference>
<dbReference type="PROSITE" id="PS51257">
    <property type="entry name" value="PROKAR_LIPOPROTEIN"/>
    <property type="match status" value="1"/>
</dbReference>